<accession>A0AAV5R3E1</accession>
<feature type="compositionally biased region" description="Acidic residues" evidence="1">
    <location>
        <begin position="392"/>
        <end position="406"/>
    </location>
</feature>
<keyword evidence="3" id="KW-1185">Reference proteome</keyword>
<gene>
    <name evidence="2" type="ORF">DAPK24_020080</name>
</gene>
<dbReference type="EMBL" id="BTGB01000002">
    <property type="protein sequence ID" value="GMM45433.1"/>
    <property type="molecule type" value="Genomic_DNA"/>
</dbReference>
<dbReference type="AlphaFoldDB" id="A0AAV5R3E1"/>
<evidence type="ECO:0000256" key="1">
    <source>
        <dbReference type="SAM" id="MobiDB-lite"/>
    </source>
</evidence>
<protein>
    <submittedName>
        <fullName evidence="2">Uncharacterized protein</fullName>
    </submittedName>
</protein>
<feature type="compositionally biased region" description="Acidic residues" evidence="1">
    <location>
        <begin position="280"/>
        <end position="293"/>
    </location>
</feature>
<proteinExistence type="predicted"/>
<feature type="region of interest" description="Disordered" evidence="1">
    <location>
        <begin position="377"/>
        <end position="425"/>
    </location>
</feature>
<evidence type="ECO:0000313" key="2">
    <source>
        <dbReference type="EMBL" id="GMM45433.1"/>
    </source>
</evidence>
<feature type="region of interest" description="Disordered" evidence="1">
    <location>
        <begin position="266"/>
        <end position="293"/>
    </location>
</feature>
<name>A0AAV5R3E1_PICKL</name>
<dbReference type="Proteomes" id="UP001378960">
    <property type="component" value="Unassembled WGS sequence"/>
</dbReference>
<reference evidence="2 3" key="1">
    <citation type="journal article" date="2023" name="Elife">
        <title>Identification of key yeast species and microbe-microbe interactions impacting larval growth of Drosophila in the wild.</title>
        <authorList>
            <person name="Mure A."/>
            <person name="Sugiura Y."/>
            <person name="Maeda R."/>
            <person name="Honda K."/>
            <person name="Sakurai N."/>
            <person name="Takahashi Y."/>
            <person name="Watada M."/>
            <person name="Katoh T."/>
            <person name="Gotoh A."/>
            <person name="Gotoh Y."/>
            <person name="Taniguchi I."/>
            <person name="Nakamura K."/>
            <person name="Hayashi T."/>
            <person name="Katayama T."/>
            <person name="Uemura T."/>
            <person name="Hattori Y."/>
        </authorList>
    </citation>
    <scope>NUCLEOTIDE SEQUENCE [LARGE SCALE GENOMIC DNA]</scope>
    <source>
        <strain evidence="2 3">PK-24</strain>
    </source>
</reference>
<sequence>MNFSIGIHTTRRSNIVRCANINAVIKSTGEFFKAKASNYAALTENELNASATYIIQVAKYLVFEWSMTRYFLEHPNKKHHAKKYYSDITPLSFSVSQSEIETYLNNPKFLYRFSINNYNHFKKQFENKTFITEHDAGKLLTYAEDDSAMVPYATYIATSVFKFSKHNDTIVRLQPSDIRDFQSQNVTYKTSRAELCEVFYSDDFYLHEMDDDTCYSQYAECLLTGMKDEKKLPLLVKTENKGEISGHRLRRRKRKSETIRELKEMLKRRRAKANAGNSEKEEEEDDDDDDIPEDAFDYLGDVAGCDPAIRHRNLIRIAKKKRSQIKISNEYYVAPIITVRVEAVSESAKMSEDSAKVSTNKSDISVTFPCFMDVFDNENENDGNDKDKDIANDDNEINNNEADNDNEVNNNEADNDNEFNDDELNDDEIDDVESAAESDAESCFITDDESNSGLYLLDVEPNNGNSFSNGGKDANSVSGGDGDAFGTGHPIVFHHSSDAKVVSVVPGFIDDADVVVDSHLGSGVGGPERNVWEDMIAKAEINIRDATADVLAEHMTMLDQKKTSLGDELETIAREANDENVKLFARERKSVIQMVSDSKEQILETIGDYTACFRNELLGEMKLEMREEIKREMMADLKSELKAELKSALTSEIKDELKKELEKSWELELREFMASFADVMQGQVVELKSKYDSKFLRMQQDFEKQYNSILDDARIGNFNMREYFQSELAIDCADARRKLYMDMKKDGQYVVDDVCKKLSSRSAFYNNLNFRLRDGKMPRFVPRQIIDAVSAVDIDVDVNAVSVKSADSNPNSDSACANEVPISDSISTSIDVSNTDANNTTTTDFFNTNVGNRDLKTWISLERCNKLATNEAELSKLKLQSFVDETPFYYPIDATELLLNNDIPVSISKKFCEFMESNYENYVDQYCDEFVDSPIYDSLKFDSLKLQDVFECLFSGDKMVFDHRLIPFPIVDDDFYNSDAQKSQIAMYLTCYHYKNHNPSTGKPGDYHKSRVEIMNKSPEHAKCLLMFAKDRYLSDLYDCNQYSGKMVEMQNGVDTGVGLRRNAFDDKYESFIKSLEDSFRVSSGNISLEFPIAKSCRRFH</sequence>
<evidence type="ECO:0000313" key="3">
    <source>
        <dbReference type="Proteomes" id="UP001378960"/>
    </source>
</evidence>
<comment type="caution">
    <text evidence="2">The sequence shown here is derived from an EMBL/GenBank/DDBJ whole genome shotgun (WGS) entry which is preliminary data.</text>
</comment>
<feature type="compositionally biased region" description="Acidic residues" evidence="1">
    <location>
        <begin position="413"/>
        <end position="425"/>
    </location>
</feature>
<organism evidence="2 3">
    <name type="scientific">Pichia kluyveri</name>
    <name type="common">Yeast</name>
    <dbReference type="NCBI Taxonomy" id="36015"/>
    <lineage>
        <taxon>Eukaryota</taxon>
        <taxon>Fungi</taxon>
        <taxon>Dikarya</taxon>
        <taxon>Ascomycota</taxon>
        <taxon>Saccharomycotina</taxon>
        <taxon>Pichiomycetes</taxon>
        <taxon>Pichiales</taxon>
        <taxon>Pichiaceae</taxon>
        <taxon>Pichia</taxon>
    </lineage>
</organism>